<evidence type="ECO:0000256" key="4">
    <source>
        <dbReference type="ARBA" id="ARBA00022475"/>
    </source>
</evidence>
<keyword evidence="6 10" id="KW-1133">Transmembrane helix</keyword>
<comment type="caution">
    <text evidence="12">The sequence shown here is derived from an EMBL/GenBank/DDBJ whole genome shotgun (WGS) entry which is preliminary data.</text>
</comment>
<dbReference type="EMBL" id="BMMF01000023">
    <property type="protein sequence ID" value="GGK55469.1"/>
    <property type="molecule type" value="Genomic_DNA"/>
</dbReference>
<feature type="transmembrane region" description="Helical" evidence="10">
    <location>
        <begin position="191"/>
        <end position="209"/>
    </location>
</feature>
<dbReference type="AlphaFoldDB" id="A0A917QKI5"/>
<feature type="transmembrane region" description="Helical" evidence="10">
    <location>
        <begin position="221"/>
        <end position="238"/>
    </location>
</feature>
<keyword evidence="3" id="KW-0050">Antiport</keyword>
<evidence type="ECO:0000256" key="5">
    <source>
        <dbReference type="ARBA" id="ARBA00022692"/>
    </source>
</evidence>
<dbReference type="InterPro" id="IPR006153">
    <property type="entry name" value="Cation/H_exchanger_TM"/>
</dbReference>
<evidence type="ECO:0000259" key="11">
    <source>
        <dbReference type="Pfam" id="PF00999"/>
    </source>
</evidence>
<feature type="transmembrane region" description="Helical" evidence="10">
    <location>
        <begin position="367"/>
        <end position="387"/>
    </location>
</feature>
<dbReference type="GO" id="GO:0005886">
    <property type="term" value="C:plasma membrane"/>
    <property type="evidence" value="ECO:0007669"/>
    <property type="project" value="UniProtKB-SubCell"/>
</dbReference>
<dbReference type="Pfam" id="PF00999">
    <property type="entry name" value="Na_H_Exchanger"/>
    <property type="match status" value="1"/>
</dbReference>
<feature type="transmembrane region" description="Helical" evidence="10">
    <location>
        <begin position="6"/>
        <end position="24"/>
    </location>
</feature>
<feature type="transmembrane region" description="Helical" evidence="10">
    <location>
        <begin position="117"/>
        <end position="138"/>
    </location>
</feature>
<evidence type="ECO:0000256" key="3">
    <source>
        <dbReference type="ARBA" id="ARBA00022449"/>
    </source>
</evidence>
<name>A0A917QKI5_9HYPH</name>
<organism evidence="12 13">
    <name type="scientific">Salinarimonas ramus</name>
    <dbReference type="NCBI Taxonomy" id="690164"/>
    <lineage>
        <taxon>Bacteria</taxon>
        <taxon>Pseudomonadati</taxon>
        <taxon>Pseudomonadota</taxon>
        <taxon>Alphaproteobacteria</taxon>
        <taxon>Hyphomicrobiales</taxon>
        <taxon>Salinarimonadaceae</taxon>
        <taxon>Salinarimonas</taxon>
    </lineage>
</organism>
<feature type="transmembrane region" description="Helical" evidence="10">
    <location>
        <begin position="274"/>
        <end position="291"/>
    </location>
</feature>
<evidence type="ECO:0000256" key="6">
    <source>
        <dbReference type="ARBA" id="ARBA00022989"/>
    </source>
</evidence>
<feature type="transmembrane region" description="Helical" evidence="10">
    <location>
        <begin position="303"/>
        <end position="322"/>
    </location>
</feature>
<dbReference type="GO" id="GO:1902600">
    <property type="term" value="P:proton transmembrane transport"/>
    <property type="evidence" value="ECO:0007669"/>
    <property type="project" value="InterPro"/>
</dbReference>
<proteinExistence type="predicted"/>
<feature type="domain" description="Cation/H+ exchanger transmembrane" evidence="11">
    <location>
        <begin position="22"/>
        <end position="392"/>
    </location>
</feature>
<feature type="transmembrane region" description="Helical" evidence="10">
    <location>
        <begin position="31"/>
        <end position="48"/>
    </location>
</feature>
<evidence type="ECO:0000256" key="9">
    <source>
        <dbReference type="SAM" id="MobiDB-lite"/>
    </source>
</evidence>
<evidence type="ECO:0000256" key="10">
    <source>
        <dbReference type="SAM" id="Phobius"/>
    </source>
</evidence>
<feature type="transmembrane region" description="Helical" evidence="10">
    <location>
        <begin position="89"/>
        <end position="111"/>
    </location>
</feature>
<dbReference type="Proteomes" id="UP000600449">
    <property type="component" value="Unassembled WGS sequence"/>
</dbReference>
<gene>
    <name evidence="12" type="ORF">GCM10011322_47650</name>
</gene>
<dbReference type="RefSeq" id="WP_188915790.1">
    <property type="nucleotide sequence ID" value="NZ_BMMF01000023.1"/>
</dbReference>
<evidence type="ECO:0000313" key="13">
    <source>
        <dbReference type="Proteomes" id="UP000600449"/>
    </source>
</evidence>
<dbReference type="InterPro" id="IPR038770">
    <property type="entry name" value="Na+/solute_symporter_sf"/>
</dbReference>
<feature type="compositionally biased region" description="Polar residues" evidence="9">
    <location>
        <begin position="602"/>
        <end position="612"/>
    </location>
</feature>
<evidence type="ECO:0000256" key="8">
    <source>
        <dbReference type="ARBA" id="ARBA00023136"/>
    </source>
</evidence>
<feature type="region of interest" description="Disordered" evidence="9">
    <location>
        <begin position="593"/>
        <end position="612"/>
    </location>
</feature>
<feature type="transmembrane region" description="Helical" evidence="10">
    <location>
        <begin position="60"/>
        <end position="77"/>
    </location>
</feature>
<dbReference type="Gene3D" id="1.20.1530.20">
    <property type="match status" value="1"/>
</dbReference>
<keyword evidence="5 10" id="KW-0812">Transmembrane</keyword>
<reference evidence="12 13" key="1">
    <citation type="journal article" date="2014" name="Int. J. Syst. Evol. Microbiol.">
        <title>Complete genome sequence of Corynebacterium casei LMG S-19264T (=DSM 44701T), isolated from a smear-ripened cheese.</title>
        <authorList>
            <consortium name="US DOE Joint Genome Institute (JGI-PGF)"/>
            <person name="Walter F."/>
            <person name="Albersmeier A."/>
            <person name="Kalinowski J."/>
            <person name="Ruckert C."/>
        </authorList>
    </citation>
    <scope>NUCLEOTIDE SEQUENCE [LARGE SCALE GENOMIC DNA]</scope>
    <source>
        <strain evidence="12 13">CGMCC 1.9161</strain>
    </source>
</reference>
<keyword evidence="13" id="KW-1185">Reference proteome</keyword>
<accession>A0A917QKI5</accession>
<dbReference type="GO" id="GO:0015297">
    <property type="term" value="F:antiporter activity"/>
    <property type="evidence" value="ECO:0007669"/>
    <property type="project" value="UniProtKB-KW"/>
</dbReference>
<sequence>MEQDVALAVVVLVAGGVAAQWLAFRFALPAIVILFAAGLLVGPGLGLIDPSEAMGHNLHALIGLAVALIVFEGGLALNFKELRAAGQGVVRLTVVALPVNWLLGALAAAYIGGLDWGASILFGAIMVVTGPTVILPLLRQARLERRSASFLKWEAILNDPAGAILAAAVLEFLILFQFGDDEALLEVALRLGVGLAVGVALGVGAAFLVRRLFVADLTPEILKTPMLLALALSVYALANLAISEAGLVAATVFGLTLANIDVPGLSELKRFKEGLVVLIVSTLFIVLVADLDTEVFLALSWPIVLLTLAMLLVVRPLAIALATIGSDLDWRERVLTGAIAPRGIVAAAVAGLAGARLAEVGYDEAALIEPTVFAVIATTVVVHGFALPPLARALGLSKGDDPAVAIIGASDWAVDLSRALGLAKVRVVLIDTFPGAAKRARRAGISAIQTQILSEEAEDRLADSPIDYALVATKDDVYNALVSARLGPDLGRERVFQLPAAGDVDLAHELDRDWRGKLFGRLPFAEYERRFEAGWRFAAEPATRALAPQTDEAGLVFVRGGRILFDSLEAQDGSGLEDGIAVVFLPPEEVRGREVEEEAAGSTSLLRSSVKR</sequence>
<evidence type="ECO:0000256" key="7">
    <source>
        <dbReference type="ARBA" id="ARBA00023065"/>
    </source>
</evidence>
<feature type="transmembrane region" description="Helical" evidence="10">
    <location>
        <begin position="159"/>
        <end position="179"/>
    </location>
</feature>
<evidence type="ECO:0000256" key="1">
    <source>
        <dbReference type="ARBA" id="ARBA00004651"/>
    </source>
</evidence>
<evidence type="ECO:0000313" key="12">
    <source>
        <dbReference type="EMBL" id="GGK55469.1"/>
    </source>
</evidence>
<keyword evidence="4" id="KW-1003">Cell membrane</keyword>
<feature type="transmembrane region" description="Helical" evidence="10">
    <location>
        <begin position="334"/>
        <end position="355"/>
    </location>
</feature>
<dbReference type="PANTHER" id="PTHR32507:SF0">
    <property type="entry name" value="NA(+)_H(+) ANTIPORTER 2-RELATED"/>
    <property type="match status" value="1"/>
</dbReference>
<protein>
    <submittedName>
        <fullName evidence="12">Sodium/hydrogen exchanger</fullName>
    </submittedName>
</protein>
<comment type="subcellular location">
    <subcellularLocation>
        <location evidence="1">Cell membrane</location>
        <topology evidence="1">Multi-pass membrane protein</topology>
    </subcellularLocation>
</comment>
<keyword evidence="2" id="KW-0813">Transport</keyword>
<dbReference type="PANTHER" id="PTHR32507">
    <property type="entry name" value="NA(+)/H(+) ANTIPORTER 1"/>
    <property type="match status" value="1"/>
</dbReference>
<evidence type="ECO:0000256" key="2">
    <source>
        <dbReference type="ARBA" id="ARBA00022448"/>
    </source>
</evidence>
<keyword evidence="8 10" id="KW-0472">Membrane</keyword>
<keyword evidence="7" id="KW-0406">Ion transport</keyword>